<comment type="cofactor">
    <cofactor evidence="1">
        <name>a divalent metal cation</name>
        <dbReference type="ChEBI" id="CHEBI:60240"/>
    </cofactor>
</comment>
<dbReference type="Pfam" id="PF08340">
    <property type="entry name" value="YicC-like_C"/>
    <property type="match status" value="1"/>
</dbReference>
<dbReference type="PANTHER" id="PTHR30636">
    <property type="entry name" value="UPF0701 PROTEIN YICC"/>
    <property type="match status" value="1"/>
</dbReference>
<evidence type="ECO:0000256" key="3">
    <source>
        <dbReference type="ARBA" id="ARBA00022759"/>
    </source>
</evidence>
<dbReference type="EMBL" id="DQZW01000150">
    <property type="protein sequence ID" value="HDL89895.1"/>
    <property type="molecule type" value="Genomic_DNA"/>
</dbReference>
<protein>
    <submittedName>
        <fullName evidence="8">YicC family protein</fullName>
    </submittedName>
</protein>
<sequence length="295" mass="34142">MIFSMTGYSRAQISESGYSVTVDMKSLNGRTLDVLFRFPKGFMYLESEARSIVRKHLRRGRIECVVTVDVEDPKLKAPPIQPDVFLFYWNQITDLARSIPNSSFPTLSDVLRIPYIYDHSKDEKQQELFSELLLRAVNEAVEKLVTMRLEEGSILEKACRNHLETIESIVESIEKRRDEVVADLRTKIFERMREILKEFSIDPDEEKIIQEVAFLAEKSDITEELVRLKGHISHFRKLLNADEAVDGRQLDFLVQEMHREATTLGNKSADLEISVKVVDLKAEIARLREQVQNIE</sequence>
<keyword evidence="3" id="KW-0255">Endonuclease</keyword>
<evidence type="ECO:0000256" key="4">
    <source>
        <dbReference type="ARBA" id="ARBA00022801"/>
    </source>
</evidence>
<dbReference type="Pfam" id="PF03755">
    <property type="entry name" value="YicC-like_N"/>
    <property type="match status" value="1"/>
</dbReference>
<dbReference type="InterPro" id="IPR013527">
    <property type="entry name" value="YicC-like_N"/>
</dbReference>
<name>A0A7C0WUL3_9BACT</name>
<dbReference type="InterPro" id="IPR013551">
    <property type="entry name" value="YicC-like_C"/>
</dbReference>
<dbReference type="NCBIfam" id="TIGR00255">
    <property type="entry name" value="YicC/YloC family endoribonuclease"/>
    <property type="match status" value="1"/>
</dbReference>
<dbReference type="PANTHER" id="PTHR30636:SF3">
    <property type="entry name" value="UPF0701 PROTEIN YICC"/>
    <property type="match status" value="1"/>
</dbReference>
<proteinExistence type="inferred from homology"/>
<keyword evidence="2" id="KW-0540">Nuclease</keyword>
<evidence type="ECO:0000256" key="2">
    <source>
        <dbReference type="ARBA" id="ARBA00022722"/>
    </source>
</evidence>
<feature type="domain" description="Endoribonuclease YicC-like C-terminal" evidence="7">
    <location>
        <begin position="173"/>
        <end position="295"/>
    </location>
</feature>
<dbReference type="GO" id="GO:0004521">
    <property type="term" value="F:RNA endonuclease activity"/>
    <property type="evidence" value="ECO:0007669"/>
    <property type="project" value="InterPro"/>
</dbReference>
<comment type="caution">
    <text evidence="8">The sequence shown here is derived from an EMBL/GenBank/DDBJ whole genome shotgun (WGS) entry which is preliminary data.</text>
</comment>
<accession>A0A7C0WUL3</accession>
<comment type="similarity">
    <text evidence="5">Belongs to the YicC/YloC family.</text>
</comment>
<feature type="domain" description="Endoribonuclease YicC-like N-terminal" evidence="6">
    <location>
        <begin position="2"/>
        <end position="156"/>
    </location>
</feature>
<reference evidence="8" key="1">
    <citation type="journal article" date="2020" name="mSystems">
        <title>Genome- and Community-Level Interaction Insights into Carbon Utilization and Element Cycling Functions of Hydrothermarchaeota in Hydrothermal Sediment.</title>
        <authorList>
            <person name="Zhou Z."/>
            <person name="Liu Y."/>
            <person name="Xu W."/>
            <person name="Pan J."/>
            <person name="Luo Z.H."/>
            <person name="Li M."/>
        </authorList>
    </citation>
    <scope>NUCLEOTIDE SEQUENCE [LARGE SCALE GENOMIC DNA]</scope>
    <source>
        <strain evidence="8">HyVt-19</strain>
    </source>
</reference>
<dbReference type="AlphaFoldDB" id="A0A7C0WUL3"/>
<organism evidence="8">
    <name type="scientific">Thermodesulforhabdus norvegica</name>
    <dbReference type="NCBI Taxonomy" id="39841"/>
    <lineage>
        <taxon>Bacteria</taxon>
        <taxon>Pseudomonadati</taxon>
        <taxon>Thermodesulfobacteriota</taxon>
        <taxon>Syntrophobacteria</taxon>
        <taxon>Syntrophobacterales</taxon>
        <taxon>Thermodesulforhabdaceae</taxon>
        <taxon>Thermodesulforhabdus</taxon>
    </lineage>
</organism>
<evidence type="ECO:0000256" key="1">
    <source>
        <dbReference type="ARBA" id="ARBA00001968"/>
    </source>
</evidence>
<keyword evidence="4" id="KW-0378">Hydrolase</keyword>
<evidence type="ECO:0000259" key="6">
    <source>
        <dbReference type="Pfam" id="PF03755"/>
    </source>
</evidence>
<evidence type="ECO:0000256" key="5">
    <source>
        <dbReference type="ARBA" id="ARBA00035648"/>
    </source>
</evidence>
<gene>
    <name evidence="8" type="ORF">ENG14_03220</name>
</gene>
<evidence type="ECO:0000259" key="7">
    <source>
        <dbReference type="Pfam" id="PF08340"/>
    </source>
</evidence>
<evidence type="ECO:0000313" key="8">
    <source>
        <dbReference type="EMBL" id="HDL89895.1"/>
    </source>
</evidence>
<dbReference type="InterPro" id="IPR005229">
    <property type="entry name" value="YicC/YloC-like"/>
</dbReference>
<dbReference type="GO" id="GO:0016787">
    <property type="term" value="F:hydrolase activity"/>
    <property type="evidence" value="ECO:0007669"/>
    <property type="project" value="UniProtKB-KW"/>
</dbReference>
<dbReference type="Proteomes" id="UP000886355">
    <property type="component" value="Unassembled WGS sequence"/>
</dbReference>